<evidence type="ECO:0000313" key="1">
    <source>
        <dbReference type="EMBL" id="EOB07093.1"/>
    </source>
</evidence>
<accession>R0M336</accession>
<keyword evidence="2" id="KW-1185">Reference proteome</keyword>
<sequence length="84" mass="9819">MTEESGPSLKLDIMRYVSWKSLFTEHLVTCEQTYTEFYNFPLSICIHNEILACIMVRREGRPSALPYFITIAPLHRVEMAKTHL</sequence>
<evidence type="ECO:0000313" key="2">
    <source>
        <dbReference type="Proteomes" id="UP000296049"/>
    </source>
</evidence>
<reference evidence="2" key="1">
    <citation type="journal article" date="2013" name="Nat. Genet.">
        <title>The duck genome and transcriptome provide insight into an avian influenza virus reservoir species.</title>
        <authorList>
            <person name="Huang Y."/>
            <person name="Li Y."/>
            <person name="Burt D.W."/>
            <person name="Chen H."/>
            <person name="Zhang Y."/>
            <person name="Qian W."/>
            <person name="Kim H."/>
            <person name="Gan S."/>
            <person name="Zhao Y."/>
            <person name="Li J."/>
            <person name="Yi K."/>
            <person name="Feng H."/>
            <person name="Zhu P."/>
            <person name="Li B."/>
            <person name="Liu Q."/>
            <person name="Fairley S."/>
            <person name="Magor K.E."/>
            <person name="Du Z."/>
            <person name="Hu X."/>
            <person name="Goodman L."/>
            <person name="Tafer H."/>
            <person name="Vignal A."/>
            <person name="Lee T."/>
            <person name="Kim K.W."/>
            <person name="Sheng Z."/>
            <person name="An Y."/>
            <person name="Searle S."/>
            <person name="Herrero J."/>
            <person name="Groenen M.A."/>
            <person name="Crooijmans R.P."/>
            <person name="Faraut T."/>
            <person name="Cai Q."/>
            <person name="Webster R.G."/>
            <person name="Aldridge J.R."/>
            <person name="Warren W.C."/>
            <person name="Bartschat S."/>
            <person name="Kehr S."/>
            <person name="Marz M."/>
            <person name="Stadler P.F."/>
            <person name="Smith J."/>
            <person name="Kraus R.H."/>
            <person name="Zhao Y."/>
            <person name="Ren L."/>
            <person name="Fei J."/>
            <person name="Morisson M."/>
            <person name="Kaiser P."/>
            <person name="Griffin D.K."/>
            <person name="Rao M."/>
            <person name="Pitel F."/>
            <person name="Wang J."/>
            <person name="Li N."/>
        </authorList>
    </citation>
    <scope>NUCLEOTIDE SEQUENCE [LARGE SCALE GENOMIC DNA]</scope>
</reference>
<gene>
    <name evidence="1" type="ORF">Anapl_12441</name>
</gene>
<dbReference type="AlphaFoldDB" id="R0M336"/>
<protein>
    <submittedName>
        <fullName evidence="1">Uncharacterized protein</fullName>
    </submittedName>
</protein>
<organism evidence="1 2">
    <name type="scientific">Anas platyrhynchos</name>
    <name type="common">Mallard</name>
    <name type="synonym">Anas boschas</name>
    <dbReference type="NCBI Taxonomy" id="8839"/>
    <lineage>
        <taxon>Eukaryota</taxon>
        <taxon>Metazoa</taxon>
        <taxon>Chordata</taxon>
        <taxon>Craniata</taxon>
        <taxon>Vertebrata</taxon>
        <taxon>Euteleostomi</taxon>
        <taxon>Archelosauria</taxon>
        <taxon>Archosauria</taxon>
        <taxon>Dinosauria</taxon>
        <taxon>Saurischia</taxon>
        <taxon>Theropoda</taxon>
        <taxon>Coelurosauria</taxon>
        <taxon>Aves</taxon>
        <taxon>Neognathae</taxon>
        <taxon>Galloanserae</taxon>
        <taxon>Anseriformes</taxon>
        <taxon>Anatidae</taxon>
        <taxon>Anatinae</taxon>
        <taxon>Anas</taxon>
    </lineage>
</organism>
<name>R0M336_ANAPL</name>
<dbReference type="Proteomes" id="UP000296049">
    <property type="component" value="Unassembled WGS sequence"/>
</dbReference>
<dbReference type="EMBL" id="KB742556">
    <property type="protein sequence ID" value="EOB07093.1"/>
    <property type="molecule type" value="Genomic_DNA"/>
</dbReference>
<proteinExistence type="predicted"/>